<keyword evidence="3" id="KW-0472">Membrane</keyword>
<evidence type="ECO:0000313" key="8">
    <source>
        <dbReference type="EMBL" id="TGY90477.1"/>
    </source>
</evidence>
<sequence>MKRYAILVLGLCAIGLAGCGIRGDLERPPPVWGPDERTPAEREHEGGETGNEDGGERR</sequence>
<protein>
    <submittedName>
        <fullName evidence="8">Argininosuccinate lyase</fullName>
    </submittedName>
</protein>
<evidence type="ECO:0000256" key="4">
    <source>
        <dbReference type="ARBA" id="ARBA00023139"/>
    </source>
</evidence>
<evidence type="ECO:0000256" key="6">
    <source>
        <dbReference type="ARBA" id="ARBA00023288"/>
    </source>
</evidence>
<evidence type="ECO:0000256" key="7">
    <source>
        <dbReference type="SAM" id="MobiDB-lite"/>
    </source>
</evidence>
<keyword evidence="9" id="KW-1185">Reference proteome</keyword>
<accession>A0A4S2H4B2</accession>
<proteinExistence type="predicted"/>
<dbReference type="RefSeq" id="WP_135994975.1">
    <property type="nucleotide sequence ID" value="NZ_CP071057.1"/>
</dbReference>
<dbReference type="NCBIfam" id="NF047847">
    <property type="entry name" value="SS_mature_LptM"/>
    <property type="match status" value="1"/>
</dbReference>
<dbReference type="InterPro" id="IPR032831">
    <property type="entry name" value="LptM_cons"/>
</dbReference>
<evidence type="ECO:0000256" key="2">
    <source>
        <dbReference type="ARBA" id="ARBA00022729"/>
    </source>
</evidence>
<evidence type="ECO:0000256" key="3">
    <source>
        <dbReference type="ARBA" id="ARBA00023136"/>
    </source>
</evidence>
<evidence type="ECO:0000256" key="1">
    <source>
        <dbReference type="ARBA" id="ARBA00004459"/>
    </source>
</evidence>
<evidence type="ECO:0000313" key="9">
    <source>
        <dbReference type="Proteomes" id="UP000308054"/>
    </source>
</evidence>
<dbReference type="PROSITE" id="PS51257">
    <property type="entry name" value="PROKAR_LIPOPROTEIN"/>
    <property type="match status" value="1"/>
</dbReference>
<dbReference type="Proteomes" id="UP000308054">
    <property type="component" value="Unassembled WGS sequence"/>
</dbReference>
<keyword evidence="4" id="KW-0564">Palmitate</keyword>
<dbReference type="AlphaFoldDB" id="A0A4S2H4B2"/>
<feature type="region of interest" description="Disordered" evidence="7">
    <location>
        <begin position="20"/>
        <end position="58"/>
    </location>
</feature>
<comment type="subcellular location">
    <subcellularLocation>
        <location evidence="1">Cell outer membrane</location>
        <topology evidence="1">Lipid-anchor</topology>
    </subcellularLocation>
</comment>
<dbReference type="GO" id="GO:0016829">
    <property type="term" value="F:lyase activity"/>
    <property type="evidence" value="ECO:0007669"/>
    <property type="project" value="UniProtKB-KW"/>
</dbReference>
<evidence type="ECO:0000256" key="5">
    <source>
        <dbReference type="ARBA" id="ARBA00023237"/>
    </source>
</evidence>
<keyword evidence="6" id="KW-0449">Lipoprotein</keyword>
<comment type="caution">
    <text evidence="8">The sequence shown here is derived from an EMBL/GenBank/DDBJ whole genome shotgun (WGS) entry which is preliminary data.</text>
</comment>
<name>A0A4S2H4B2_9PROT</name>
<keyword evidence="8" id="KW-0456">Lyase</keyword>
<organism evidence="8 9">
    <name type="scientific">Marinicauda algicola</name>
    <dbReference type="NCBI Taxonomy" id="2029849"/>
    <lineage>
        <taxon>Bacteria</taxon>
        <taxon>Pseudomonadati</taxon>
        <taxon>Pseudomonadota</taxon>
        <taxon>Alphaproteobacteria</taxon>
        <taxon>Maricaulales</taxon>
        <taxon>Maricaulaceae</taxon>
        <taxon>Marinicauda</taxon>
    </lineage>
</organism>
<feature type="compositionally biased region" description="Basic and acidic residues" evidence="7">
    <location>
        <begin position="34"/>
        <end position="47"/>
    </location>
</feature>
<dbReference type="EMBL" id="SRXW01000001">
    <property type="protein sequence ID" value="TGY90477.1"/>
    <property type="molecule type" value="Genomic_DNA"/>
</dbReference>
<keyword evidence="2" id="KW-0732">Signal</keyword>
<gene>
    <name evidence="8" type="ORF">E5163_04990</name>
</gene>
<reference evidence="8 9" key="1">
    <citation type="journal article" date="2017" name="Int. J. Syst. Evol. Microbiol.">
        <title>Marinicauda algicola sp. nov., isolated from a marine red alga Rhodosorus marinus.</title>
        <authorList>
            <person name="Jeong S.E."/>
            <person name="Jeon S.H."/>
            <person name="Chun B.H."/>
            <person name="Kim D.W."/>
            <person name="Jeon C.O."/>
        </authorList>
    </citation>
    <scope>NUCLEOTIDE SEQUENCE [LARGE SCALE GENOMIC DNA]</scope>
    <source>
        <strain evidence="8 9">JCM 31718</strain>
    </source>
</reference>
<keyword evidence="5" id="KW-0998">Cell outer membrane</keyword>